<accession>A0AAE3IGY8</accession>
<evidence type="ECO:0000259" key="1">
    <source>
        <dbReference type="Pfam" id="PF18798"/>
    </source>
</evidence>
<evidence type="ECO:0000313" key="2">
    <source>
        <dbReference type="EMBL" id="MCU6706076.1"/>
    </source>
</evidence>
<evidence type="ECO:0000313" key="3">
    <source>
        <dbReference type="Proteomes" id="UP001208131"/>
    </source>
</evidence>
<proteinExistence type="predicted"/>
<comment type="caution">
    <text evidence="2">The sequence shown here is derived from an EMBL/GenBank/DDBJ whole genome shotgun (WGS) entry which is preliminary data.</text>
</comment>
<protein>
    <recommendedName>
        <fullName evidence="1">Large polyvalent protein-associated domain-containing protein</fullName>
    </recommendedName>
</protein>
<dbReference type="RefSeq" id="WP_267301253.1">
    <property type="nucleotide sequence ID" value="NZ_JAOQJZ010000008.1"/>
</dbReference>
<dbReference type="AlphaFoldDB" id="A0AAE3IGY8"/>
<dbReference type="Proteomes" id="UP001208131">
    <property type="component" value="Unassembled WGS sequence"/>
</dbReference>
<dbReference type="InterPro" id="IPR040824">
    <property type="entry name" value="LPD3"/>
</dbReference>
<organism evidence="2 3">
    <name type="scientific">Hominimerdicola aceti</name>
    <dbReference type="NCBI Taxonomy" id="2981726"/>
    <lineage>
        <taxon>Bacteria</taxon>
        <taxon>Bacillati</taxon>
        <taxon>Bacillota</taxon>
        <taxon>Clostridia</taxon>
        <taxon>Eubacteriales</taxon>
        <taxon>Oscillospiraceae</taxon>
        <taxon>Hominimerdicola</taxon>
    </lineage>
</organism>
<sequence length="336" mass="38921">MTYTKKSPFYRAVNGEWRDKETTRAEILSISNYNVDFKKIREDIKNQTIVRGVFTNNDTAWNIQISRNGLEDSVKYGFKHKDTTVYNMLYQLPKLVENSILLDSFISERNNSNKAYNTAFMHKLYGVCRVDDKPYLAKITVEEFANGQSGTLMRMYNFQDIKIEPIRLIEFTEEQLARSVLKGSNISISDLFKVVKHYDNDFYINHSEQKSQELFSVLGLQSSQGLNILDPNVIIHQSRNIVKGMQKENNAEQLSFFENSTLEDTEVEIPFAVGDEIDYGERHYTISKIDKEKNTVTLLDYNTGWYPISHDEDLSMVIAEFEAVREKEIAGFVNIT</sequence>
<reference evidence="2 3" key="1">
    <citation type="journal article" date="2021" name="ISME Commun">
        <title>Automated analysis of genomic sequences facilitates high-throughput and comprehensive description of bacteria.</title>
        <authorList>
            <person name="Hitch T.C.A."/>
        </authorList>
    </citation>
    <scope>NUCLEOTIDE SEQUENCE [LARGE SCALE GENOMIC DNA]</scope>
    <source>
        <strain evidence="2 3">Sanger_31</strain>
    </source>
</reference>
<feature type="domain" description="Large polyvalent protein-associated" evidence="1">
    <location>
        <begin position="39"/>
        <end position="148"/>
    </location>
</feature>
<dbReference type="Pfam" id="PF18798">
    <property type="entry name" value="LPD3"/>
    <property type="match status" value="1"/>
</dbReference>
<dbReference type="EMBL" id="JAOQJZ010000008">
    <property type="protein sequence ID" value="MCU6706076.1"/>
    <property type="molecule type" value="Genomic_DNA"/>
</dbReference>
<gene>
    <name evidence="2" type="ORF">OCV57_09075</name>
</gene>
<keyword evidence="3" id="KW-1185">Reference proteome</keyword>
<name>A0AAE3IGY8_9FIRM</name>